<dbReference type="AlphaFoldDB" id="A0A3M6UV12"/>
<gene>
    <name evidence="1" type="ORF">pdam_00020855</name>
</gene>
<dbReference type="Proteomes" id="UP000275408">
    <property type="component" value="Unassembled WGS sequence"/>
</dbReference>
<evidence type="ECO:0000313" key="2">
    <source>
        <dbReference type="Proteomes" id="UP000275408"/>
    </source>
</evidence>
<reference evidence="1 2" key="1">
    <citation type="journal article" date="2018" name="Sci. Rep.">
        <title>Comparative analysis of the Pocillopora damicornis genome highlights role of immune system in coral evolution.</title>
        <authorList>
            <person name="Cunning R."/>
            <person name="Bay R.A."/>
            <person name="Gillette P."/>
            <person name="Baker A.C."/>
            <person name="Traylor-Knowles N."/>
        </authorList>
    </citation>
    <scope>NUCLEOTIDE SEQUENCE [LARGE SCALE GENOMIC DNA]</scope>
    <source>
        <strain evidence="1">RSMAS</strain>
        <tissue evidence="1">Whole animal</tissue>
    </source>
</reference>
<protein>
    <submittedName>
        <fullName evidence="1">Uncharacterized protein</fullName>
    </submittedName>
</protein>
<proteinExistence type="predicted"/>
<keyword evidence="2" id="KW-1185">Reference proteome</keyword>
<evidence type="ECO:0000313" key="1">
    <source>
        <dbReference type="EMBL" id="RMX57475.1"/>
    </source>
</evidence>
<name>A0A3M6UV12_POCDA</name>
<organism evidence="1 2">
    <name type="scientific">Pocillopora damicornis</name>
    <name type="common">Cauliflower coral</name>
    <name type="synonym">Millepora damicornis</name>
    <dbReference type="NCBI Taxonomy" id="46731"/>
    <lineage>
        <taxon>Eukaryota</taxon>
        <taxon>Metazoa</taxon>
        <taxon>Cnidaria</taxon>
        <taxon>Anthozoa</taxon>
        <taxon>Hexacorallia</taxon>
        <taxon>Scleractinia</taxon>
        <taxon>Astrocoeniina</taxon>
        <taxon>Pocilloporidae</taxon>
        <taxon>Pocillopora</taxon>
    </lineage>
</organism>
<sequence>MITAEEHAHFMQQNGVARVMNRHRRGRCRREHLRAEMLRASQQPQNQVLELTRDNRAAAFKGDLEKYFKL</sequence>
<feature type="non-terminal residue" evidence="1">
    <location>
        <position position="70"/>
    </location>
</feature>
<accession>A0A3M6UV12</accession>
<comment type="caution">
    <text evidence="1">The sequence shown here is derived from an EMBL/GenBank/DDBJ whole genome shotgun (WGS) entry which is preliminary data.</text>
</comment>
<dbReference type="EMBL" id="RCHS01000652">
    <property type="protein sequence ID" value="RMX57475.1"/>
    <property type="molecule type" value="Genomic_DNA"/>
</dbReference>